<dbReference type="OrthoDB" id="3778721at2"/>
<dbReference type="AlphaFoldDB" id="A0A4P7GKB7"/>
<gene>
    <name evidence="2" type="ORF">EXE57_09620</name>
</gene>
<dbReference type="KEGG" id="noy:EXE57_09620"/>
<keyword evidence="2" id="KW-0378">Hydrolase</keyword>
<organism evidence="2 3">
    <name type="scientific">Nocardioides euryhalodurans</name>
    <dbReference type="NCBI Taxonomy" id="2518370"/>
    <lineage>
        <taxon>Bacteria</taxon>
        <taxon>Bacillati</taxon>
        <taxon>Actinomycetota</taxon>
        <taxon>Actinomycetes</taxon>
        <taxon>Propionibacteriales</taxon>
        <taxon>Nocardioidaceae</taxon>
        <taxon>Nocardioides</taxon>
    </lineage>
</organism>
<dbReference type="RefSeq" id="WP_135076908.1">
    <property type="nucleotide sequence ID" value="NZ_CP038267.1"/>
</dbReference>
<feature type="domain" description="HNH nuclease" evidence="1">
    <location>
        <begin position="344"/>
        <end position="397"/>
    </location>
</feature>
<dbReference type="CDD" id="cd00085">
    <property type="entry name" value="HNHc"/>
    <property type="match status" value="1"/>
</dbReference>
<dbReference type="GO" id="GO:0004519">
    <property type="term" value="F:endonuclease activity"/>
    <property type="evidence" value="ECO:0007669"/>
    <property type="project" value="UniProtKB-KW"/>
</dbReference>
<accession>A0A4P7GKB7</accession>
<keyword evidence="3" id="KW-1185">Reference proteome</keyword>
<proteinExistence type="predicted"/>
<protein>
    <submittedName>
        <fullName evidence="2">HNH endonuclease</fullName>
    </submittedName>
</protein>
<name>A0A4P7GKB7_9ACTN</name>
<dbReference type="Proteomes" id="UP000294894">
    <property type="component" value="Chromosome"/>
</dbReference>
<dbReference type="InterPro" id="IPR003615">
    <property type="entry name" value="HNH_nuc"/>
</dbReference>
<evidence type="ECO:0000313" key="3">
    <source>
        <dbReference type="Proteomes" id="UP000294894"/>
    </source>
</evidence>
<evidence type="ECO:0000313" key="2">
    <source>
        <dbReference type="EMBL" id="QBR92508.1"/>
    </source>
</evidence>
<dbReference type="EMBL" id="CP038267">
    <property type="protein sequence ID" value="QBR92508.1"/>
    <property type="molecule type" value="Genomic_DNA"/>
</dbReference>
<keyword evidence="2" id="KW-0255">Endonuclease</keyword>
<sequence length="441" mass="48697">MFDRLATDPALAAARVLATATQERAAADRAEARLLVAACDWADLHPPESIHLAACFDAPPGSEREEQIAGQGCPLVAEFSLAELAAALGMSTTAGKRLVGHALELRHRLPRLWHRVQDGQVQAWRARRIAEATIHADLEPTAAAYVDRMVAPYAERIGVSAIDRLVAEALARCTTVTDATIDDENSCGHDPRHVTVHDPLAAYDTTVRVEAEVDLADALARGAEELRALGSTAPLDVRRSRALGHLARHQTALDLTTDQRADSDRDDPHTPAREVVLHVRLAAAVTTRGEVHLDRLAELEEGPRQVLLDQVRSWCAASHTRVTIRPVLDLAEQIRAPGYAIPPRLREQVVHRDRTCVFPWCSRPARRCQVDHVTPYDPERPDTSTGNLAALCTFHHRLKTHGGWSYTPLGPGEYLWRSPHGHHYLHDHTGTRPVDRPRPRP</sequence>
<evidence type="ECO:0000259" key="1">
    <source>
        <dbReference type="SMART" id="SM00507"/>
    </source>
</evidence>
<dbReference type="SMART" id="SM00507">
    <property type="entry name" value="HNHc"/>
    <property type="match status" value="1"/>
</dbReference>
<reference evidence="2 3" key="1">
    <citation type="submission" date="2019-03" db="EMBL/GenBank/DDBJ databases">
        <title>Three New Species of Nocardioides, Nocardioides euryhalodurans sp. nov., Nocardioides seonyuensis sp. nov. and Nocardioides eburneoflavus sp. nov., Iolated from Soil.</title>
        <authorList>
            <person name="Roh S.G."/>
            <person name="Lee C."/>
            <person name="Kim M.-K."/>
            <person name="Kim S.B."/>
        </authorList>
    </citation>
    <scope>NUCLEOTIDE SEQUENCE [LARGE SCALE GENOMIC DNA]</scope>
    <source>
        <strain evidence="2 3">MMS17-SY117</strain>
    </source>
</reference>
<keyword evidence="2" id="KW-0540">Nuclease</keyword>